<protein>
    <submittedName>
        <fullName evidence="1">Uncharacterized protein</fullName>
    </submittedName>
</protein>
<sequence length="71" mass="8539">MLVKITYPTSYNRHQMMLLVHCLSMGFGQNYQHDELNHRYLVELDNASDNIDLNYLSDYFSWVDIETDYSR</sequence>
<comment type="caution">
    <text evidence="1">The sequence shown here is derived from an EMBL/GenBank/DDBJ whole genome shotgun (WGS) entry which is preliminary data.</text>
</comment>
<dbReference type="EMBL" id="JAKIKT010000007">
    <property type="protein sequence ID" value="MCL2915395.1"/>
    <property type="molecule type" value="Genomic_DNA"/>
</dbReference>
<dbReference type="Proteomes" id="UP001202831">
    <property type="component" value="Unassembled WGS sequence"/>
</dbReference>
<name>A0ABT0NBA6_9GAMM</name>
<gene>
    <name evidence="1" type="ORF">L2725_16700</name>
</gene>
<reference evidence="1 2" key="1">
    <citation type="submission" date="2022-01" db="EMBL/GenBank/DDBJ databases">
        <title>Whole genome-based taxonomy of the Shewanellaceae.</title>
        <authorList>
            <person name="Martin-Rodriguez A.J."/>
        </authorList>
    </citation>
    <scope>NUCLEOTIDE SEQUENCE [LARGE SCALE GENOMIC DNA]</scope>
    <source>
        <strain evidence="1 2">DSM 21332</strain>
    </source>
</reference>
<dbReference type="RefSeq" id="WP_249249980.1">
    <property type="nucleotide sequence ID" value="NZ_JAKIKT010000007.1"/>
</dbReference>
<keyword evidence="2" id="KW-1185">Reference proteome</keyword>
<evidence type="ECO:0000313" key="1">
    <source>
        <dbReference type="EMBL" id="MCL2915395.1"/>
    </source>
</evidence>
<proteinExistence type="predicted"/>
<accession>A0ABT0NBA6</accession>
<evidence type="ECO:0000313" key="2">
    <source>
        <dbReference type="Proteomes" id="UP001202831"/>
    </source>
</evidence>
<organism evidence="1 2">
    <name type="scientific">Shewanella corallii</name>
    <dbReference type="NCBI Taxonomy" id="560080"/>
    <lineage>
        <taxon>Bacteria</taxon>
        <taxon>Pseudomonadati</taxon>
        <taxon>Pseudomonadota</taxon>
        <taxon>Gammaproteobacteria</taxon>
        <taxon>Alteromonadales</taxon>
        <taxon>Shewanellaceae</taxon>
        <taxon>Shewanella</taxon>
    </lineage>
</organism>